<keyword evidence="5" id="KW-1185">Reference proteome</keyword>
<evidence type="ECO:0000256" key="1">
    <source>
        <dbReference type="SAM" id="Phobius"/>
    </source>
</evidence>
<feature type="domain" description="DUF8173" evidence="3">
    <location>
        <begin position="218"/>
        <end position="363"/>
    </location>
</feature>
<feature type="transmembrane region" description="Helical" evidence="1">
    <location>
        <begin position="214"/>
        <end position="235"/>
    </location>
</feature>
<protein>
    <recommendedName>
        <fullName evidence="3">DUF8173 domain-containing protein</fullName>
    </recommendedName>
</protein>
<evidence type="ECO:0000256" key="2">
    <source>
        <dbReference type="SAM" id="SignalP"/>
    </source>
</evidence>
<name>A0ABU0HBH5_9HYPH</name>
<keyword evidence="2" id="KW-0732">Signal</keyword>
<keyword evidence="1" id="KW-0812">Transmembrane</keyword>
<feature type="transmembrane region" description="Helical" evidence="1">
    <location>
        <begin position="255"/>
        <end position="279"/>
    </location>
</feature>
<dbReference type="Pfam" id="PF26514">
    <property type="entry name" value="DUF8173"/>
    <property type="match status" value="1"/>
</dbReference>
<dbReference type="RefSeq" id="WP_266350549.1">
    <property type="nucleotide sequence ID" value="NZ_JAPKNG010000006.1"/>
</dbReference>
<feature type="chain" id="PRO_5046431587" description="DUF8173 domain-containing protein" evidence="2">
    <location>
        <begin position="25"/>
        <end position="375"/>
    </location>
</feature>
<organism evidence="4 5">
    <name type="scientific">Kaistia dalseonensis</name>
    <dbReference type="NCBI Taxonomy" id="410840"/>
    <lineage>
        <taxon>Bacteria</taxon>
        <taxon>Pseudomonadati</taxon>
        <taxon>Pseudomonadota</taxon>
        <taxon>Alphaproteobacteria</taxon>
        <taxon>Hyphomicrobiales</taxon>
        <taxon>Kaistiaceae</taxon>
        <taxon>Kaistia</taxon>
    </lineage>
</organism>
<evidence type="ECO:0000313" key="4">
    <source>
        <dbReference type="EMBL" id="MDQ0439656.1"/>
    </source>
</evidence>
<feature type="signal peptide" evidence="2">
    <location>
        <begin position="1"/>
        <end position="24"/>
    </location>
</feature>
<dbReference type="InterPro" id="IPR058486">
    <property type="entry name" value="DUF8173"/>
</dbReference>
<feature type="transmembrane region" description="Helical" evidence="1">
    <location>
        <begin position="285"/>
        <end position="309"/>
    </location>
</feature>
<proteinExistence type="predicted"/>
<dbReference type="EMBL" id="JAUSVO010000006">
    <property type="protein sequence ID" value="MDQ0439656.1"/>
    <property type="molecule type" value="Genomic_DNA"/>
</dbReference>
<feature type="transmembrane region" description="Helical" evidence="1">
    <location>
        <begin position="343"/>
        <end position="360"/>
    </location>
</feature>
<feature type="transmembrane region" description="Helical" evidence="1">
    <location>
        <begin position="321"/>
        <end position="337"/>
    </location>
</feature>
<comment type="caution">
    <text evidence="4">The sequence shown here is derived from an EMBL/GenBank/DDBJ whole genome shotgun (WGS) entry which is preliminary data.</text>
</comment>
<keyword evidence="1" id="KW-1133">Transmembrane helix</keyword>
<sequence>MARFFKLAARAAFVLLLLGGAASADDDGGSHRFGNSLFTTGMDVRVGQPGLRGLFAAGETVAIDSDISGTAHAAGRNVRFDAAVGGDAYAIGYSVSFDAPVTGDVTAAGYAVNVGAKGSIGGEAILGARYVNIDGPIAGNALLTGDVVEIGAPISGSAEIRAREIRFGPGAHIGGNLTYWSDRALNIPAEVIAPEKVTANIVAPPPVPPGMTHFIGGALMFLAVLLVAGVLLVWILMPVLADARGVLTNRPWRTFFAGIITLSALFGSVFVLSISLIGIPLVPVIILLIPFLLIAGYLTSAYVVGGALLDRVTGRISASRWAAIGAILVGLVVLSILHAIPIFGWVVGVVATLLGLGALAQRALTGRPSAVAGPL</sequence>
<evidence type="ECO:0000259" key="3">
    <source>
        <dbReference type="Pfam" id="PF26514"/>
    </source>
</evidence>
<evidence type="ECO:0000313" key="5">
    <source>
        <dbReference type="Proteomes" id="UP001241603"/>
    </source>
</evidence>
<reference evidence="4 5" key="1">
    <citation type="submission" date="2023-07" db="EMBL/GenBank/DDBJ databases">
        <title>Genomic Encyclopedia of Type Strains, Phase IV (KMG-IV): sequencing the most valuable type-strain genomes for metagenomic binning, comparative biology and taxonomic classification.</title>
        <authorList>
            <person name="Goeker M."/>
        </authorList>
    </citation>
    <scope>NUCLEOTIDE SEQUENCE [LARGE SCALE GENOMIC DNA]</scope>
    <source>
        <strain evidence="4 5">B6-8</strain>
    </source>
</reference>
<keyword evidence="1" id="KW-0472">Membrane</keyword>
<gene>
    <name evidence="4" type="ORF">QO014_004062</name>
</gene>
<dbReference type="Proteomes" id="UP001241603">
    <property type="component" value="Unassembled WGS sequence"/>
</dbReference>
<accession>A0ABU0HBH5</accession>